<organism evidence="2 3">
    <name type="scientific">Desulfurispirillum indicum (strain ATCC BAA-1389 / DSM 22839 / S5)</name>
    <dbReference type="NCBI Taxonomy" id="653733"/>
    <lineage>
        <taxon>Bacteria</taxon>
        <taxon>Pseudomonadati</taxon>
        <taxon>Chrysiogenota</taxon>
        <taxon>Chrysiogenia</taxon>
        <taxon>Chrysiogenales</taxon>
        <taxon>Chrysiogenaceae</taxon>
        <taxon>Desulfurispirillum</taxon>
    </lineage>
</organism>
<reference evidence="2 3" key="1">
    <citation type="submission" date="2010-12" db="EMBL/GenBank/DDBJ databases">
        <title>Complete sequence of Desulfurispirillum indicum S5.</title>
        <authorList>
            <consortium name="US DOE Joint Genome Institute"/>
            <person name="Lucas S."/>
            <person name="Copeland A."/>
            <person name="Lapidus A."/>
            <person name="Cheng J.-F."/>
            <person name="Goodwin L."/>
            <person name="Pitluck S."/>
            <person name="Chertkov O."/>
            <person name="Held B."/>
            <person name="Detter J.C."/>
            <person name="Han C."/>
            <person name="Tapia R."/>
            <person name="Land M."/>
            <person name="Hauser L."/>
            <person name="Kyrpides N."/>
            <person name="Ivanova N."/>
            <person name="Mikhailova N."/>
            <person name="Haggblom M."/>
            <person name="Rauschenbach I."/>
            <person name="Bini E."/>
            <person name="Woyke T."/>
        </authorList>
    </citation>
    <scope>NUCLEOTIDE SEQUENCE [LARGE SCALE GENOMIC DNA]</scope>
    <source>
        <strain evidence="3">ATCC BAA-1389 / DSM 22839 / S5</strain>
    </source>
</reference>
<evidence type="ECO:0000313" key="3">
    <source>
        <dbReference type="Proteomes" id="UP000002572"/>
    </source>
</evidence>
<evidence type="ECO:0000256" key="1">
    <source>
        <dbReference type="SAM" id="SignalP"/>
    </source>
</evidence>
<evidence type="ECO:0000313" key="2">
    <source>
        <dbReference type="EMBL" id="ADU67160.1"/>
    </source>
</evidence>
<dbReference type="Proteomes" id="UP000002572">
    <property type="component" value="Chromosome"/>
</dbReference>
<protein>
    <recommendedName>
        <fullName evidence="4">EF-hand domain-containing protein</fullName>
    </recommendedName>
</protein>
<dbReference type="KEGG" id="din:Selin_2445"/>
<keyword evidence="3" id="KW-1185">Reference proteome</keyword>
<proteinExistence type="predicted"/>
<dbReference type="Pfam" id="PF06226">
    <property type="entry name" value="DUF1007"/>
    <property type="match status" value="1"/>
</dbReference>
<accession>E6W581</accession>
<dbReference type="eggNOG" id="COG3683">
    <property type="taxonomic scope" value="Bacteria"/>
</dbReference>
<feature type="signal peptide" evidence="1">
    <location>
        <begin position="1"/>
        <end position="28"/>
    </location>
</feature>
<dbReference type="HOGENOM" id="CLU_088941_1_1_0"/>
<dbReference type="AlphaFoldDB" id="E6W581"/>
<evidence type="ECO:0008006" key="4">
    <source>
        <dbReference type="Google" id="ProtNLM"/>
    </source>
</evidence>
<dbReference type="PROSITE" id="PS51257">
    <property type="entry name" value="PROKAR_LIPOPROTEIN"/>
    <property type="match status" value="1"/>
</dbReference>
<keyword evidence="1" id="KW-0732">Signal</keyword>
<sequence>MVNMARKFSPVAVIVLMLACLSTVPAVAHPHMFIDASYHLHIHRSHLERIDVEWRFDEMNTALYLMDFDRNGNGQIDPPEEEVIRQRIFNQLGPYSYFTHIFLDDKAANAPLQGENFRVTVEGNKLVMRFELRTNLLLPPGRKIGVYAADEEGFMALDIKTERIAFTGVQPAFSLGERRFGMFYAQGFRFTQPN</sequence>
<feature type="chain" id="PRO_5003211741" description="EF-hand domain-containing protein" evidence="1">
    <location>
        <begin position="29"/>
        <end position="194"/>
    </location>
</feature>
<dbReference type="EMBL" id="CP002432">
    <property type="protein sequence ID" value="ADU67160.1"/>
    <property type="molecule type" value="Genomic_DNA"/>
</dbReference>
<dbReference type="InParanoid" id="E6W581"/>
<gene>
    <name evidence="2" type="ordered locus">Selin_2445</name>
</gene>
<dbReference type="InterPro" id="IPR010412">
    <property type="entry name" value="DUF1007"/>
</dbReference>
<name>E6W581_DESIS</name>
<dbReference type="STRING" id="653733.Selin_2445"/>